<proteinExistence type="predicted"/>
<name>A0A0B5IVV2_9VIRU</name>
<evidence type="ECO:0000256" key="1">
    <source>
        <dbReference type="SAM" id="MobiDB-lite"/>
    </source>
</evidence>
<accession>A0A0B5IVV2</accession>
<dbReference type="Proteomes" id="UP000202511">
    <property type="component" value="Segment"/>
</dbReference>
<evidence type="ECO:0000313" key="4">
    <source>
        <dbReference type="Proteomes" id="UP000202511"/>
    </source>
</evidence>
<evidence type="ECO:0000313" key="3">
    <source>
        <dbReference type="EMBL" id="AJF96788.1"/>
    </source>
</evidence>
<protein>
    <recommendedName>
        <fullName evidence="2">DUF5902 domain-containing protein</fullName>
    </recommendedName>
</protein>
<feature type="region of interest" description="Disordered" evidence="1">
    <location>
        <begin position="69"/>
        <end position="93"/>
    </location>
</feature>
<reference evidence="3 4" key="1">
    <citation type="journal article" date="2015" name="Parasitol. Res.">
        <title>Viruses in close associations with free-living amoebae.</title>
        <authorList>
            <person name="Scheid P."/>
        </authorList>
    </citation>
    <scope>NUCLEOTIDE SEQUENCE [LARGE SCALE GENOMIC DNA]</scope>
    <source>
        <strain evidence="3">KlaHel</strain>
    </source>
</reference>
<sequence length="397" mass="43201">MASILVRPVVLSCLWNHATLAGQRSPACPFFGAVVLWKAIKKRNTWQQVWVFMGKKDEGRGCTVGWPASPNCGAPGKQGRDRPQAFSSLDDMQDDGDFRRLPPGLQSLVAEAARGLPDALQAMASLCETDRRFASVCRTALVHRARVDPSLLAFMDPAGAGDRGRLVSPLDIVHAQQRRDAMRACVRYAIYSGVATKSAPASQSDNVHLLTFGEFTERDRSRHFMPHVLAQTDNPPDHLVINIDNCDGTQVQFREAIPSDDMAAPYDAAAGALVNQALTGIIAAALVDTDSASDVPILCACMDLFGAYPEAVNGLEVTRVPGMQEVSLDLAPIVYPDGRAAFIRNYLNPMAQKRARAPLRVPLTRRGAGEPAERNMRDQMGPADLDGEYVPPIFFIH</sequence>
<dbReference type="GeneID" id="23461705"/>
<dbReference type="Pfam" id="PF19255">
    <property type="entry name" value="DUF5902"/>
    <property type="match status" value="1"/>
</dbReference>
<organism evidence="3 4">
    <name type="scientific">Pandoravirus inopinatum</name>
    <dbReference type="NCBI Taxonomy" id="1605721"/>
    <lineage>
        <taxon>Viruses</taxon>
        <taxon>Pandoravirus</taxon>
    </lineage>
</organism>
<dbReference type="KEGG" id="vg:23461705"/>
<feature type="domain" description="DUF5902" evidence="2">
    <location>
        <begin position="101"/>
        <end position="198"/>
    </location>
</feature>
<dbReference type="InterPro" id="IPR045421">
    <property type="entry name" value="DUF5902"/>
</dbReference>
<dbReference type="EMBL" id="KP136319">
    <property type="protein sequence ID" value="AJF96788.1"/>
    <property type="molecule type" value="Genomic_DNA"/>
</dbReference>
<dbReference type="RefSeq" id="YP_009119023.1">
    <property type="nucleotide sequence ID" value="NC_026440.1"/>
</dbReference>
<evidence type="ECO:0000259" key="2">
    <source>
        <dbReference type="Pfam" id="PF19255"/>
    </source>
</evidence>